<evidence type="ECO:0000256" key="5">
    <source>
        <dbReference type="SAM" id="MobiDB-lite"/>
    </source>
</evidence>
<comment type="similarity">
    <text evidence="4">Belongs to the eIF-3 subunit L family.</text>
</comment>
<sequence>MQPNEFEIDETDYDVQADFVQPDLYSDAGNEQVAQQQRIAEAAASQAHALEQLASVPEPVKRYLISLWSLLNAPTPNLAEIQAAYDSGWNRISDKFYSNKEWPEAEVIAPLVNYDDLFLTLYKELYFKHILARLQPTLEDRISSYENYCALANTILNSPGPVPITLPVDWLYNIIDEFVYQYTSFTLWRAKVDGKTDEEKAILAESGQVWSCYSVLNVLYSLIQKSKIQDQLAAAQKGEDVEAAAGEYGSIPLYHHLGYFSILGLVRVHVLLGDYTLALSMLDGIDLNKKALFTRVTSAHVAVYYYVGFAYMMLGRYPDAIRALSHILFFVLRLKHFQRGSAFDQINKTADRMFALLAICQALCPTKVDEGIATGMKDKFGDQHARLVRGGGSSAAAAAGGAAASAAQQQRADQLAAFAELFAHGAPRFISPNPPPYEAESDSVLAAYAALPDASAHQQQLFLASVEPQLANSTLRSFLRLYTTLGTDKLAKFLECDDEQEVLEMLMTAKGAARKTTWVEGGLLEGEETNVSDVNFGIDEGHLTVAQSTTSRRYGDFFSRHALKFADVYEGLRAKPLPLPKARSANASSTPAVPAKKEVKV</sequence>
<dbReference type="AlphaFoldDB" id="A0A5C5FZL0"/>
<evidence type="ECO:0000256" key="3">
    <source>
        <dbReference type="ARBA" id="ARBA00022917"/>
    </source>
</evidence>
<evidence type="ECO:0000256" key="1">
    <source>
        <dbReference type="ARBA" id="ARBA00022490"/>
    </source>
</evidence>
<dbReference type="GO" id="GO:0005852">
    <property type="term" value="C:eukaryotic translation initiation factor 3 complex"/>
    <property type="evidence" value="ECO:0007669"/>
    <property type="project" value="UniProtKB-UniRule"/>
</dbReference>
<dbReference type="PANTHER" id="PTHR13242:SF0">
    <property type="entry name" value="EUKARYOTIC TRANSLATION INITIATION FACTOR 3 SUBUNIT L"/>
    <property type="match status" value="1"/>
</dbReference>
<proteinExistence type="inferred from homology"/>
<evidence type="ECO:0000313" key="7">
    <source>
        <dbReference type="Proteomes" id="UP000311382"/>
    </source>
</evidence>
<dbReference type="EMBL" id="SOZI01000040">
    <property type="protein sequence ID" value="TNY21622.1"/>
    <property type="molecule type" value="Genomic_DNA"/>
</dbReference>
<evidence type="ECO:0000256" key="2">
    <source>
        <dbReference type="ARBA" id="ARBA00022540"/>
    </source>
</evidence>
<keyword evidence="3 4" id="KW-0648">Protein biosynthesis</keyword>
<keyword evidence="2 4" id="KW-0396">Initiation factor</keyword>
<dbReference type="STRING" id="5288.A0A5C5FZL0"/>
<name>A0A5C5FZL0_9BASI</name>
<dbReference type="Proteomes" id="UP000311382">
    <property type="component" value="Unassembled WGS sequence"/>
</dbReference>
<accession>A0A5C5FZL0</accession>
<dbReference type="HAMAP" id="MF_03011">
    <property type="entry name" value="eIF3l"/>
    <property type="match status" value="1"/>
</dbReference>
<keyword evidence="7" id="KW-1185">Reference proteome</keyword>
<gene>
    <name evidence="6" type="ORF">DMC30DRAFT_394522</name>
</gene>
<evidence type="ECO:0000313" key="6">
    <source>
        <dbReference type="EMBL" id="TNY21622.1"/>
    </source>
</evidence>
<dbReference type="GO" id="GO:0001732">
    <property type="term" value="P:formation of cytoplasmic translation initiation complex"/>
    <property type="evidence" value="ECO:0007669"/>
    <property type="project" value="UniProtKB-UniRule"/>
</dbReference>
<dbReference type="OrthoDB" id="15082at2759"/>
<protein>
    <recommendedName>
        <fullName evidence="4">Eukaryotic translation initiation factor 3 subunit L</fullName>
        <shortName evidence="4">eIF3l</shortName>
    </recommendedName>
</protein>
<dbReference type="PANTHER" id="PTHR13242">
    <property type="entry name" value="EUKARYOTIC TRANSLATION INITIATION FACTOR 3"/>
    <property type="match status" value="1"/>
</dbReference>
<comment type="function">
    <text evidence="4">Component of the eukaryotic translation initiation factor 3 (eIF-3) complex, which is involved in protein synthesis of a specialized repertoire of mRNAs and, together with other initiation factors, stimulates binding of mRNA and methionyl-tRNAi to the 40S ribosome. The eIF-3 complex specifically targets and initiates translation of a subset of mRNAs involved in cell proliferation.</text>
</comment>
<keyword evidence="1 4" id="KW-0963">Cytoplasm</keyword>
<dbReference type="Pfam" id="PF10255">
    <property type="entry name" value="Paf67"/>
    <property type="match status" value="1"/>
</dbReference>
<comment type="caution">
    <text evidence="6">The sequence shown here is derived from an EMBL/GenBank/DDBJ whole genome shotgun (WGS) entry which is preliminary data.</text>
</comment>
<dbReference type="GO" id="GO:0003743">
    <property type="term" value="F:translation initiation factor activity"/>
    <property type="evidence" value="ECO:0007669"/>
    <property type="project" value="UniProtKB-UniRule"/>
</dbReference>
<reference evidence="6 7" key="1">
    <citation type="submission" date="2019-03" db="EMBL/GenBank/DDBJ databases">
        <title>Rhodosporidium diobovatum UCD-FST 08-225 genome sequencing, assembly, and annotation.</title>
        <authorList>
            <person name="Fakankun I.U."/>
            <person name="Fristensky B."/>
            <person name="Levin D.B."/>
        </authorList>
    </citation>
    <scope>NUCLEOTIDE SEQUENCE [LARGE SCALE GENOMIC DNA]</scope>
    <source>
        <strain evidence="6 7">UCD-FST 08-225</strain>
    </source>
</reference>
<feature type="region of interest" description="Disordered" evidence="5">
    <location>
        <begin position="579"/>
        <end position="601"/>
    </location>
</feature>
<dbReference type="GO" id="GO:0016282">
    <property type="term" value="C:eukaryotic 43S preinitiation complex"/>
    <property type="evidence" value="ECO:0007669"/>
    <property type="project" value="UniProtKB-UniRule"/>
</dbReference>
<dbReference type="GO" id="GO:0033290">
    <property type="term" value="C:eukaryotic 48S preinitiation complex"/>
    <property type="evidence" value="ECO:0007669"/>
    <property type="project" value="UniProtKB-UniRule"/>
</dbReference>
<dbReference type="InterPro" id="IPR019382">
    <property type="entry name" value="eIF3l"/>
</dbReference>
<evidence type="ECO:0000256" key="4">
    <source>
        <dbReference type="HAMAP-Rule" id="MF_03011"/>
    </source>
</evidence>
<comment type="subunit">
    <text evidence="4">Component of the eukaryotic translation initiation factor 3 (eIF-3) complex.</text>
</comment>
<organism evidence="6 7">
    <name type="scientific">Rhodotorula diobovata</name>
    <dbReference type="NCBI Taxonomy" id="5288"/>
    <lineage>
        <taxon>Eukaryota</taxon>
        <taxon>Fungi</taxon>
        <taxon>Dikarya</taxon>
        <taxon>Basidiomycota</taxon>
        <taxon>Pucciniomycotina</taxon>
        <taxon>Microbotryomycetes</taxon>
        <taxon>Sporidiobolales</taxon>
        <taxon>Sporidiobolaceae</taxon>
        <taxon>Rhodotorula</taxon>
    </lineage>
</organism>
<comment type="subcellular location">
    <subcellularLocation>
        <location evidence="4">Cytoplasm</location>
    </subcellularLocation>
</comment>